<dbReference type="GO" id="GO:0006357">
    <property type="term" value="P:regulation of transcription by RNA polymerase II"/>
    <property type="evidence" value="ECO:0007669"/>
    <property type="project" value="TreeGrafter"/>
</dbReference>
<dbReference type="GO" id="GO:0005634">
    <property type="term" value="C:nucleus"/>
    <property type="evidence" value="ECO:0007669"/>
    <property type="project" value="TreeGrafter"/>
</dbReference>
<keyword evidence="1" id="KW-0863">Zinc-finger</keyword>
<gene>
    <name evidence="4" type="ORF">CIRG_02686</name>
</gene>
<dbReference type="GO" id="GO:0008270">
    <property type="term" value="F:zinc ion binding"/>
    <property type="evidence" value="ECO:0007669"/>
    <property type="project" value="UniProtKB-KW"/>
</dbReference>
<dbReference type="PANTHER" id="PTHR46179:SF24">
    <property type="entry name" value="C2H2-TYPE DOMAIN-CONTAINING PROTEIN"/>
    <property type="match status" value="1"/>
</dbReference>
<keyword evidence="1" id="KW-0479">Metal-binding</keyword>
<protein>
    <recommendedName>
        <fullName evidence="3">C2H2-type domain-containing protein</fullName>
    </recommendedName>
</protein>
<dbReference type="EMBL" id="DS028094">
    <property type="protein sequence ID" value="KMP02994.1"/>
    <property type="molecule type" value="Genomic_DNA"/>
</dbReference>
<dbReference type="InterPro" id="IPR013087">
    <property type="entry name" value="Znf_C2H2_type"/>
</dbReference>
<dbReference type="Gene3D" id="3.30.160.60">
    <property type="entry name" value="Classic Zinc Finger"/>
    <property type="match status" value="2"/>
</dbReference>
<dbReference type="PANTHER" id="PTHR46179">
    <property type="entry name" value="ZINC FINGER PROTEIN"/>
    <property type="match status" value="1"/>
</dbReference>
<evidence type="ECO:0000256" key="2">
    <source>
        <dbReference type="SAM" id="MobiDB-lite"/>
    </source>
</evidence>
<dbReference type="AlphaFoldDB" id="A0A0J6Y7H6"/>
<evidence type="ECO:0000256" key="1">
    <source>
        <dbReference type="PROSITE-ProRule" id="PRU00042"/>
    </source>
</evidence>
<dbReference type="Proteomes" id="UP000054565">
    <property type="component" value="Unassembled WGS sequence"/>
</dbReference>
<name>A0A0J6Y7H6_COCIT</name>
<dbReference type="Pfam" id="PF26176">
    <property type="entry name" value="zf_C2H2_17_2"/>
    <property type="match status" value="1"/>
</dbReference>
<accession>A0A0J6Y7H6</accession>
<feature type="compositionally biased region" description="Basic and acidic residues" evidence="2">
    <location>
        <begin position="225"/>
        <end position="234"/>
    </location>
</feature>
<dbReference type="InterPro" id="IPR051061">
    <property type="entry name" value="Zinc_finger_trans_reg"/>
</dbReference>
<sequence length="278" mass="30773">MYHSDISSACGSQGKAAAVTALMSDISGESDCSSPRVGTSGPIAVVALIEQAGMAQSISSNGLTGSLTRPRLAVKRARDPPRNAGGQIYCDHPECRENAPVFRRPCEWNKHMDKHDRPYKCSNPDCAKLPGFTYSGGLLRHQREVHGMHTPQKRLMCPFADCNRSSGKGFTRQENLNEHLRRLHRGSQDLTVPPTPRSPPNSAKSLEDGRLSALPIHSAMKRKRTSSESEHGSEDSGSNIQALRDEVVRLRSEIQQKDSRLDELERVVKELRQTIKRD</sequence>
<keyword evidence="1" id="KW-0862">Zinc</keyword>
<feature type="region of interest" description="Disordered" evidence="2">
    <location>
        <begin position="184"/>
        <end position="241"/>
    </location>
</feature>
<dbReference type="InterPro" id="IPR059095">
    <property type="entry name" value="Znf_C2H2_17_2nd"/>
</dbReference>
<organism evidence="4 5">
    <name type="scientific">Coccidioides immitis RMSCC 2394</name>
    <dbReference type="NCBI Taxonomy" id="404692"/>
    <lineage>
        <taxon>Eukaryota</taxon>
        <taxon>Fungi</taxon>
        <taxon>Dikarya</taxon>
        <taxon>Ascomycota</taxon>
        <taxon>Pezizomycotina</taxon>
        <taxon>Eurotiomycetes</taxon>
        <taxon>Eurotiomycetidae</taxon>
        <taxon>Onygenales</taxon>
        <taxon>Onygenaceae</taxon>
        <taxon>Coccidioides</taxon>
    </lineage>
</organism>
<evidence type="ECO:0000313" key="5">
    <source>
        <dbReference type="Proteomes" id="UP000054565"/>
    </source>
</evidence>
<feature type="domain" description="C2H2-type" evidence="3">
    <location>
        <begin position="160"/>
        <end position="189"/>
    </location>
</feature>
<evidence type="ECO:0000313" key="4">
    <source>
        <dbReference type="EMBL" id="KMP02994.1"/>
    </source>
</evidence>
<reference evidence="5" key="1">
    <citation type="journal article" date="2010" name="Genome Res.">
        <title>Population genomic sequencing of Coccidioides fungi reveals recent hybridization and transposon control.</title>
        <authorList>
            <person name="Neafsey D.E."/>
            <person name="Barker B.M."/>
            <person name="Sharpton T.J."/>
            <person name="Stajich J.E."/>
            <person name="Park D.J."/>
            <person name="Whiston E."/>
            <person name="Hung C.-Y."/>
            <person name="McMahan C."/>
            <person name="White J."/>
            <person name="Sykes S."/>
            <person name="Heiman D."/>
            <person name="Young S."/>
            <person name="Zeng Q."/>
            <person name="Abouelleil A."/>
            <person name="Aftuck L."/>
            <person name="Bessette D."/>
            <person name="Brown A."/>
            <person name="FitzGerald M."/>
            <person name="Lui A."/>
            <person name="Macdonald J.P."/>
            <person name="Priest M."/>
            <person name="Orbach M.J."/>
            <person name="Galgiani J.N."/>
            <person name="Kirkland T.N."/>
            <person name="Cole G.T."/>
            <person name="Birren B.W."/>
            <person name="Henn M.R."/>
            <person name="Taylor J.W."/>
            <person name="Rounsley S.D."/>
        </authorList>
    </citation>
    <scope>NUCLEOTIDE SEQUENCE [LARGE SCALE GENOMIC DNA]</scope>
    <source>
        <strain evidence="5">RMSCC 2394</strain>
    </source>
</reference>
<evidence type="ECO:0000259" key="3">
    <source>
        <dbReference type="PROSITE" id="PS50157"/>
    </source>
</evidence>
<dbReference type="Pfam" id="PF26177">
    <property type="entry name" value="zf_C2H2_17_1st"/>
    <property type="match status" value="1"/>
</dbReference>
<dbReference type="InterPro" id="IPR059009">
    <property type="entry name" value="Znf_C2H2_17_1st"/>
</dbReference>
<dbReference type="OrthoDB" id="5305647at2759"/>
<proteinExistence type="predicted"/>
<dbReference type="SMART" id="SM00355">
    <property type="entry name" value="ZnF_C2H2"/>
    <property type="match status" value="3"/>
</dbReference>
<dbReference type="PROSITE" id="PS50157">
    <property type="entry name" value="ZINC_FINGER_C2H2_2"/>
    <property type="match status" value="1"/>
</dbReference>